<dbReference type="SUPFAM" id="SSF117396">
    <property type="entry name" value="TM1631-like"/>
    <property type="match status" value="1"/>
</dbReference>
<comment type="caution">
    <text evidence="1">The sequence shown here is derived from an EMBL/GenBank/DDBJ whole genome shotgun (WGS) entry which is preliminary data.</text>
</comment>
<protein>
    <submittedName>
        <fullName evidence="1">DUF72 domain-containing protein</fullName>
    </submittedName>
</protein>
<organism evidence="1 2">
    <name type="scientific">Mucilaginibacter arboris</name>
    <dbReference type="NCBI Taxonomy" id="2682090"/>
    <lineage>
        <taxon>Bacteria</taxon>
        <taxon>Pseudomonadati</taxon>
        <taxon>Bacteroidota</taxon>
        <taxon>Sphingobacteriia</taxon>
        <taxon>Sphingobacteriales</taxon>
        <taxon>Sphingobacteriaceae</taxon>
        <taxon>Mucilaginibacter</taxon>
    </lineage>
</organism>
<dbReference type="PANTHER" id="PTHR30348:SF9">
    <property type="entry name" value="UPF0759 PROTEIN YECE"/>
    <property type="match status" value="1"/>
</dbReference>
<accession>A0A7K1SU90</accession>
<dbReference type="Pfam" id="PF01904">
    <property type="entry name" value="DUF72"/>
    <property type="match status" value="1"/>
</dbReference>
<name>A0A7K1SU90_9SPHI</name>
<proteinExistence type="predicted"/>
<dbReference type="InterPro" id="IPR036520">
    <property type="entry name" value="UPF0759_sf"/>
</dbReference>
<dbReference type="Proteomes" id="UP000462014">
    <property type="component" value="Unassembled WGS sequence"/>
</dbReference>
<dbReference type="Gene3D" id="3.20.20.410">
    <property type="entry name" value="Protein of unknown function UPF0759"/>
    <property type="match status" value="1"/>
</dbReference>
<gene>
    <name evidence="1" type="ORF">GO621_04660</name>
</gene>
<sequence length="304" mass="35160">MEFGKVEPHEVAAIDFTLPADPGFTTDTLKSNRSGQKLKIHVGCVTWGAKDWVGEVYPPGVKESMFWEAYAKQFNCMELNATFYQVYHTETLTKWKERVAVNPDFLFCPKFSRQISHAASLKTVYELTTTFYEGILAFGEKLGPLFLQLSDYFGPERFAELETYLKQLPKDIPVFVELRHERWFSDKPLQEKVFSMLKNLNIGAVITDAAGRRDAVHMHLPTPAAFIRFVGNQLHPTDYQRADDWVKRIKTWQEQGLESLFLFVHQHYNVTEPKLADYFISKLNQELGLALKRPQFIQKPLALF</sequence>
<reference evidence="1 2" key="1">
    <citation type="submission" date="2019-12" db="EMBL/GenBank/DDBJ databases">
        <title>Mucilaginibacter sp. HMF7410 genome sequencing and assembly.</title>
        <authorList>
            <person name="Kang H."/>
            <person name="Cha I."/>
            <person name="Kim H."/>
            <person name="Joh K."/>
        </authorList>
    </citation>
    <scope>NUCLEOTIDE SEQUENCE [LARGE SCALE GENOMIC DNA]</scope>
    <source>
        <strain evidence="1 2">HMF7410</strain>
    </source>
</reference>
<dbReference type="EMBL" id="WPIK01000003">
    <property type="protein sequence ID" value="MVN20823.1"/>
    <property type="molecule type" value="Genomic_DNA"/>
</dbReference>
<evidence type="ECO:0000313" key="2">
    <source>
        <dbReference type="Proteomes" id="UP000462014"/>
    </source>
</evidence>
<dbReference type="RefSeq" id="WP_157564624.1">
    <property type="nucleotide sequence ID" value="NZ_WPIK01000003.1"/>
</dbReference>
<dbReference type="PANTHER" id="PTHR30348">
    <property type="entry name" value="UNCHARACTERIZED PROTEIN YECE"/>
    <property type="match status" value="1"/>
</dbReference>
<dbReference type="InterPro" id="IPR002763">
    <property type="entry name" value="DUF72"/>
</dbReference>
<dbReference type="AlphaFoldDB" id="A0A7K1SU90"/>
<keyword evidence="2" id="KW-1185">Reference proteome</keyword>
<evidence type="ECO:0000313" key="1">
    <source>
        <dbReference type="EMBL" id="MVN20823.1"/>
    </source>
</evidence>